<dbReference type="GO" id="GO:0008270">
    <property type="term" value="F:zinc ion binding"/>
    <property type="evidence" value="ECO:0007669"/>
    <property type="project" value="UniProtKB-KW"/>
</dbReference>
<protein>
    <submittedName>
        <fullName evidence="11">Retrovirus-related Pol polyprotein from transposon</fullName>
    </submittedName>
</protein>
<dbReference type="Gene3D" id="4.10.60.10">
    <property type="entry name" value="Zinc finger, CCHC-type"/>
    <property type="match status" value="1"/>
</dbReference>
<dbReference type="SUPFAM" id="SSF56672">
    <property type="entry name" value="DNA/RNA polymerases"/>
    <property type="match status" value="1"/>
</dbReference>
<keyword evidence="7" id="KW-0863">Zinc-finger</keyword>
<dbReference type="FunFam" id="3.10.20.370:FF:000001">
    <property type="entry name" value="Retrovirus-related Pol polyprotein from transposon 17.6-like protein"/>
    <property type="match status" value="1"/>
</dbReference>
<name>A0A1R1PQT5_ZANCU</name>
<evidence type="ECO:0000256" key="2">
    <source>
        <dbReference type="ARBA" id="ARBA00022695"/>
    </source>
</evidence>
<evidence type="ECO:0000259" key="10">
    <source>
        <dbReference type="PROSITE" id="PS50994"/>
    </source>
</evidence>
<feature type="region of interest" description="Disordered" evidence="8">
    <location>
        <begin position="195"/>
        <end position="251"/>
    </location>
</feature>
<dbReference type="InterPro" id="IPR001584">
    <property type="entry name" value="Integrase_cat-core"/>
</dbReference>
<dbReference type="GO" id="GO:0004519">
    <property type="term" value="F:endonuclease activity"/>
    <property type="evidence" value="ECO:0007669"/>
    <property type="project" value="UniProtKB-KW"/>
</dbReference>
<keyword evidence="3" id="KW-0540">Nuclease</keyword>
<keyword evidence="6" id="KW-0695">RNA-directed DNA polymerase</keyword>
<feature type="domain" description="Integrase catalytic" evidence="10">
    <location>
        <begin position="557"/>
        <end position="741"/>
    </location>
</feature>
<dbReference type="CDD" id="cd00303">
    <property type="entry name" value="retropepsin_like"/>
    <property type="match status" value="1"/>
</dbReference>
<evidence type="ECO:0000256" key="7">
    <source>
        <dbReference type="PROSITE-ProRule" id="PRU00047"/>
    </source>
</evidence>
<dbReference type="PROSITE" id="PS50994">
    <property type="entry name" value="INTEGRASE"/>
    <property type="match status" value="1"/>
</dbReference>
<dbReference type="Gene3D" id="3.30.420.10">
    <property type="entry name" value="Ribonuclease H-like superfamily/Ribonuclease H"/>
    <property type="match status" value="1"/>
</dbReference>
<sequence length="890" mass="102588">MNTPEVFEVANEVDPKEWIEKYRIFAKLNKWNPEDWIDFVQLYLGKRESIWQEDYDTIEELEYHLEELLGKLSIKDDNHKLNWLISVLSAEDRDKVRDLGYETWKEIIDHISSEEQRGITRRRKEVENRLRESRRPRHFGYLKGPIKCYSCGEEGHKAPECPKKDKGRDKGVNYIELAPTEELNNELFDVQRGLPTRNTRKPYDNIRSSTMPKAKVAPPQERRNPSEMEVEHAAVPQVTREPKEADKQEEVAKTRQKLIPKITEGSATTDTSSTPVVPGGKPTNKEVDTGAACSVATPKLAYVWGLSTEQHEGQVIITADGKRHTPLGLVKEVPVQIGKYIFYVDITIMDIKEDVLILGTDWLYNHRASVDLAKGQLSLPIGQRMLISPLHMRTVAEKPEWEETEVYLILGTQQREEQEENIDDPRIVELVAENQDLFIENADQLTQTDVTQHTIELTTERPIKQRPCRIPYHLFEKVRAELDMMERNGKNCHWEWTTDHQAAVEELKKALCDAPVLSHPNWSEEFIVTTDASVVGIGAILSQQFEDGEKPICFLSRILNPHERNYSVAHLEGLAVVWAVKKLKMYLWGKHFTIRTDHKSLLQLSNGKDIAGRVARWAMILRNYDYSIEHCAVSFILTHIVQHFGVPNQIITDRGSGFISEVAEQLYKQLEIRHTPTTPYRPQSNGQAERLNQTLKNTLVRQCRANKKNWDKYIWKSLLAIRTMRNKSTKYSPAELLYGTQIVTPSLWTPPPDADDIELAIQEQIKSITSELPEMRTESITNNIAAKERDKQTYNRTVKVLAFKVGDLVLKMTEQTQSKLEEIWEGPYKVENALSRGTYIISDSDGNRDLVHGDMLKQFLYSRHMIPEVTNTLKSRLHRFKITPGISPIW</sequence>
<dbReference type="Gene3D" id="2.40.70.10">
    <property type="entry name" value="Acid Proteases"/>
    <property type="match status" value="1"/>
</dbReference>
<dbReference type="AlphaFoldDB" id="A0A1R1PQT5"/>
<dbReference type="EMBL" id="LSSK01000434">
    <property type="protein sequence ID" value="OMH83345.1"/>
    <property type="molecule type" value="Genomic_DNA"/>
</dbReference>
<evidence type="ECO:0000256" key="1">
    <source>
        <dbReference type="ARBA" id="ARBA00022679"/>
    </source>
</evidence>
<evidence type="ECO:0000256" key="6">
    <source>
        <dbReference type="ARBA" id="ARBA00022918"/>
    </source>
</evidence>
<dbReference type="InterPro" id="IPR041373">
    <property type="entry name" value="RT_RNaseH"/>
</dbReference>
<keyword evidence="7" id="KW-0862">Zinc</keyword>
<feature type="compositionally biased region" description="Basic and acidic residues" evidence="8">
    <location>
        <begin position="220"/>
        <end position="232"/>
    </location>
</feature>
<keyword evidence="4" id="KW-0255">Endonuclease</keyword>
<evidence type="ECO:0000256" key="5">
    <source>
        <dbReference type="ARBA" id="ARBA00022801"/>
    </source>
</evidence>
<dbReference type="InterPro" id="IPR036397">
    <property type="entry name" value="RNaseH_sf"/>
</dbReference>
<dbReference type="SUPFAM" id="SSF57756">
    <property type="entry name" value="Retrovirus zinc finger-like domains"/>
    <property type="match status" value="1"/>
</dbReference>
<feature type="compositionally biased region" description="Basic and acidic residues" evidence="8">
    <location>
        <begin position="240"/>
        <end position="251"/>
    </location>
</feature>
<dbReference type="CDD" id="cd09274">
    <property type="entry name" value="RNase_HI_RT_Ty3"/>
    <property type="match status" value="1"/>
</dbReference>
<dbReference type="SUPFAM" id="SSF53098">
    <property type="entry name" value="Ribonuclease H-like"/>
    <property type="match status" value="1"/>
</dbReference>
<dbReference type="InterPro" id="IPR036875">
    <property type="entry name" value="Znf_CCHC_sf"/>
</dbReference>
<dbReference type="Pfam" id="PF00098">
    <property type="entry name" value="zf-CCHC"/>
    <property type="match status" value="1"/>
</dbReference>
<dbReference type="InterPro" id="IPR021109">
    <property type="entry name" value="Peptidase_aspartic_dom_sf"/>
</dbReference>
<dbReference type="SMART" id="SM00343">
    <property type="entry name" value="ZnF_C2HC"/>
    <property type="match status" value="1"/>
</dbReference>
<feature type="region of interest" description="Disordered" evidence="8">
    <location>
        <begin position="265"/>
        <end position="285"/>
    </location>
</feature>
<dbReference type="InterPro" id="IPR012337">
    <property type="entry name" value="RNaseH-like_sf"/>
</dbReference>
<gene>
    <name evidence="11" type="ORF">AX774_g3150</name>
</gene>
<keyword evidence="7" id="KW-0479">Metal-binding</keyword>
<evidence type="ECO:0000256" key="4">
    <source>
        <dbReference type="ARBA" id="ARBA00022759"/>
    </source>
</evidence>
<dbReference type="Pfam" id="PF17917">
    <property type="entry name" value="RT_RNaseH"/>
    <property type="match status" value="1"/>
</dbReference>
<evidence type="ECO:0000256" key="3">
    <source>
        <dbReference type="ARBA" id="ARBA00022722"/>
    </source>
</evidence>
<dbReference type="Proteomes" id="UP000188320">
    <property type="component" value="Unassembled WGS sequence"/>
</dbReference>
<dbReference type="InterPro" id="IPR043502">
    <property type="entry name" value="DNA/RNA_pol_sf"/>
</dbReference>
<keyword evidence="5" id="KW-0378">Hydrolase</keyword>
<proteinExistence type="predicted"/>
<dbReference type="Pfam" id="PF08284">
    <property type="entry name" value="RVP_2"/>
    <property type="match status" value="1"/>
</dbReference>
<keyword evidence="2" id="KW-0548">Nucleotidyltransferase</keyword>
<feature type="domain" description="CCHC-type" evidence="9">
    <location>
        <begin position="147"/>
        <end position="163"/>
    </location>
</feature>
<dbReference type="PROSITE" id="PS50158">
    <property type="entry name" value="ZF_CCHC"/>
    <property type="match status" value="1"/>
</dbReference>
<evidence type="ECO:0000259" key="9">
    <source>
        <dbReference type="PROSITE" id="PS50158"/>
    </source>
</evidence>
<dbReference type="SUPFAM" id="SSF50630">
    <property type="entry name" value="Acid proteases"/>
    <property type="match status" value="1"/>
</dbReference>
<dbReference type="GO" id="GO:0003676">
    <property type="term" value="F:nucleic acid binding"/>
    <property type="evidence" value="ECO:0007669"/>
    <property type="project" value="InterPro"/>
</dbReference>
<evidence type="ECO:0000313" key="11">
    <source>
        <dbReference type="EMBL" id="OMH83345.1"/>
    </source>
</evidence>
<dbReference type="OrthoDB" id="5592268at2759"/>
<reference evidence="12" key="1">
    <citation type="submission" date="2017-01" db="EMBL/GenBank/DDBJ databases">
        <authorList>
            <person name="Wang Y."/>
            <person name="White M."/>
            <person name="Kvist S."/>
            <person name="Moncalvo J.-M."/>
        </authorList>
    </citation>
    <scope>NUCLEOTIDE SEQUENCE [LARGE SCALE GENOMIC DNA]</scope>
    <source>
        <strain evidence="12">COL-18-3</strain>
    </source>
</reference>
<dbReference type="GO" id="GO:0016787">
    <property type="term" value="F:hydrolase activity"/>
    <property type="evidence" value="ECO:0007669"/>
    <property type="project" value="UniProtKB-KW"/>
</dbReference>
<evidence type="ECO:0000256" key="8">
    <source>
        <dbReference type="SAM" id="MobiDB-lite"/>
    </source>
</evidence>
<dbReference type="PANTHER" id="PTHR37984">
    <property type="entry name" value="PROTEIN CBG26694"/>
    <property type="match status" value="1"/>
</dbReference>
<dbReference type="GO" id="GO:0005634">
    <property type="term" value="C:nucleus"/>
    <property type="evidence" value="ECO:0007669"/>
    <property type="project" value="UniProtKB-ARBA"/>
</dbReference>
<dbReference type="InterPro" id="IPR050951">
    <property type="entry name" value="Retrovirus_Pol_polyprotein"/>
</dbReference>
<comment type="caution">
    <text evidence="11">The sequence shown here is derived from an EMBL/GenBank/DDBJ whole genome shotgun (WGS) entry which is preliminary data.</text>
</comment>
<dbReference type="GO" id="GO:0003964">
    <property type="term" value="F:RNA-directed DNA polymerase activity"/>
    <property type="evidence" value="ECO:0007669"/>
    <property type="project" value="UniProtKB-KW"/>
</dbReference>
<keyword evidence="1" id="KW-0808">Transferase</keyword>
<dbReference type="GO" id="GO:0015074">
    <property type="term" value="P:DNA integration"/>
    <property type="evidence" value="ECO:0007669"/>
    <property type="project" value="InterPro"/>
</dbReference>
<organism evidence="11 12">
    <name type="scientific">Zancudomyces culisetae</name>
    <name type="common">Gut fungus</name>
    <name type="synonym">Smittium culisetae</name>
    <dbReference type="NCBI Taxonomy" id="1213189"/>
    <lineage>
        <taxon>Eukaryota</taxon>
        <taxon>Fungi</taxon>
        <taxon>Fungi incertae sedis</taxon>
        <taxon>Zoopagomycota</taxon>
        <taxon>Kickxellomycotina</taxon>
        <taxon>Harpellomycetes</taxon>
        <taxon>Harpellales</taxon>
        <taxon>Legeriomycetaceae</taxon>
        <taxon>Zancudomyces</taxon>
    </lineage>
</organism>
<feature type="compositionally biased region" description="Polar residues" evidence="8">
    <location>
        <begin position="265"/>
        <end position="275"/>
    </location>
</feature>
<evidence type="ECO:0000313" key="12">
    <source>
        <dbReference type="Proteomes" id="UP000188320"/>
    </source>
</evidence>
<dbReference type="PANTHER" id="PTHR37984:SF5">
    <property type="entry name" value="PROTEIN NYNRIN-LIKE"/>
    <property type="match status" value="1"/>
</dbReference>
<keyword evidence="12" id="KW-1185">Reference proteome</keyword>
<accession>A0A1R1PQT5</accession>
<dbReference type="Gene3D" id="3.10.20.370">
    <property type="match status" value="1"/>
</dbReference>
<dbReference type="InterPro" id="IPR001878">
    <property type="entry name" value="Znf_CCHC"/>
</dbReference>